<dbReference type="InterPro" id="IPR003661">
    <property type="entry name" value="HisK_dim/P_dom"/>
</dbReference>
<dbReference type="PROSITE" id="PS50110">
    <property type="entry name" value="RESPONSE_REGULATORY"/>
    <property type="match status" value="1"/>
</dbReference>
<comment type="caution">
    <text evidence="8">The sequence shown here is derived from an EMBL/GenBank/DDBJ whole genome shotgun (WGS) entry which is preliminary data.</text>
</comment>
<organism evidence="8 9">
    <name type="scientific">Dokdonia ponticola</name>
    <dbReference type="NCBI Taxonomy" id="2041041"/>
    <lineage>
        <taxon>Bacteria</taxon>
        <taxon>Pseudomonadati</taxon>
        <taxon>Bacteroidota</taxon>
        <taxon>Flavobacteriia</taxon>
        <taxon>Flavobacteriales</taxon>
        <taxon>Flavobacteriaceae</taxon>
        <taxon>Dokdonia</taxon>
    </lineage>
</organism>
<dbReference type="SUPFAM" id="SSF55874">
    <property type="entry name" value="ATPase domain of HSP90 chaperone/DNA topoisomerase II/histidine kinase"/>
    <property type="match status" value="1"/>
</dbReference>
<sequence>MLDKLRQDFLENTTQILIVDKTNQILDTDDSLFSIKKGSDITDFHPFFHVISSLFDEDAKEQKFYCVQMEVKGKTCFFDIRSQVDFKKEQVFLFIEDLTDHYKTVHQIKQVRNESIINFNITQELNNELNVQRGFKNKFLANVSHEIRTPLNSILGFLSVLENTNLNKEQLDLVRIVKDSSKNLVSIVDDLLDISKIEAGRLEIKNKRFNFKKFIESIVKTYELQASEKRLQFVTDIGENLPRFLIGDQLRLNQILVNLLENALKYTHQGTVTLRISTSSRNMRRIPVTFEIIDTGIGIPKEHLTTIFESFTQLEKRGLFGGSGLGLSIVKQLTQLMESDLEVTSREQEGSSFKFTISLGVSHDQKEDKEIQRVKKSEKTSGGAKKKKYRILLGEDIEVNQLLMMRLFADDGNYSLDIAKNGEQVVLFLEKYPYDLILMDLSMPVMDGYDTTLRIRGHADKKIKKIPIIALTARTTDKEKEAAKESGMNAYLTKPVDADLLFKTIDRLLHRYKNKKTK</sequence>
<dbReference type="SMART" id="SM00388">
    <property type="entry name" value="HisKA"/>
    <property type="match status" value="1"/>
</dbReference>
<comment type="catalytic activity">
    <reaction evidence="1">
        <text>ATP + protein L-histidine = ADP + protein N-phospho-L-histidine.</text>
        <dbReference type="EC" id="2.7.13.3"/>
    </reaction>
</comment>
<evidence type="ECO:0000256" key="1">
    <source>
        <dbReference type="ARBA" id="ARBA00000085"/>
    </source>
</evidence>
<dbReference type="InterPro" id="IPR005467">
    <property type="entry name" value="His_kinase_dom"/>
</dbReference>
<feature type="domain" description="Response regulatory" evidence="7">
    <location>
        <begin position="390"/>
        <end position="509"/>
    </location>
</feature>
<dbReference type="Proteomes" id="UP001596043">
    <property type="component" value="Unassembled WGS sequence"/>
</dbReference>
<evidence type="ECO:0000313" key="8">
    <source>
        <dbReference type="EMBL" id="MFC4635222.1"/>
    </source>
</evidence>
<dbReference type="InterPro" id="IPR036097">
    <property type="entry name" value="HisK_dim/P_sf"/>
</dbReference>
<dbReference type="RefSeq" id="WP_379980228.1">
    <property type="nucleotide sequence ID" value="NZ_JBHSFV010000009.1"/>
</dbReference>
<evidence type="ECO:0000259" key="6">
    <source>
        <dbReference type="PROSITE" id="PS50109"/>
    </source>
</evidence>
<proteinExistence type="predicted"/>
<evidence type="ECO:0000256" key="4">
    <source>
        <dbReference type="ARBA" id="ARBA00023012"/>
    </source>
</evidence>
<evidence type="ECO:0000256" key="5">
    <source>
        <dbReference type="PROSITE-ProRule" id="PRU00169"/>
    </source>
</evidence>
<evidence type="ECO:0000259" key="7">
    <source>
        <dbReference type="PROSITE" id="PS50110"/>
    </source>
</evidence>
<dbReference type="SMART" id="SM00387">
    <property type="entry name" value="HATPase_c"/>
    <property type="match status" value="1"/>
</dbReference>
<dbReference type="InterPro" id="IPR003594">
    <property type="entry name" value="HATPase_dom"/>
</dbReference>
<dbReference type="Gene3D" id="1.10.287.130">
    <property type="match status" value="1"/>
</dbReference>
<dbReference type="EC" id="2.7.13.3" evidence="2"/>
<dbReference type="CDD" id="cd00082">
    <property type="entry name" value="HisKA"/>
    <property type="match status" value="1"/>
</dbReference>
<dbReference type="SUPFAM" id="SSF47384">
    <property type="entry name" value="Homodimeric domain of signal transducing histidine kinase"/>
    <property type="match status" value="1"/>
</dbReference>
<dbReference type="PANTHER" id="PTHR45339">
    <property type="entry name" value="HYBRID SIGNAL TRANSDUCTION HISTIDINE KINASE J"/>
    <property type="match status" value="1"/>
</dbReference>
<dbReference type="Pfam" id="PF00512">
    <property type="entry name" value="HisKA"/>
    <property type="match status" value="1"/>
</dbReference>
<dbReference type="Pfam" id="PF00072">
    <property type="entry name" value="Response_reg"/>
    <property type="match status" value="1"/>
</dbReference>
<evidence type="ECO:0000256" key="3">
    <source>
        <dbReference type="ARBA" id="ARBA00022553"/>
    </source>
</evidence>
<feature type="domain" description="Histidine kinase" evidence="6">
    <location>
        <begin position="142"/>
        <end position="361"/>
    </location>
</feature>
<keyword evidence="8" id="KW-0067">ATP-binding</keyword>
<name>A0ABV9HYH5_9FLAO</name>
<dbReference type="InterPro" id="IPR036890">
    <property type="entry name" value="HATPase_C_sf"/>
</dbReference>
<protein>
    <recommendedName>
        <fullName evidence="2">histidine kinase</fullName>
        <ecNumber evidence="2">2.7.13.3</ecNumber>
    </recommendedName>
</protein>
<dbReference type="SMART" id="SM00448">
    <property type="entry name" value="REC"/>
    <property type="match status" value="1"/>
</dbReference>
<evidence type="ECO:0000313" key="9">
    <source>
        <dbReference type="Proteomes" id="UP001596043"/>
    </source>
</evidence>
<dbReference type="InterPro" id="IPR011006">
    <property type="entry name" value="CheY-like_superfamily"/>
</dbReference>
<keyword evidence="4" id="KW-0902">Two-component regulatory system</keyword>
<accession>A0ABV9HYH5</accession>
<dbReference type="SUPFAM" id="SSF52172">
    <property type="entry name" value="CheY-like"/>
    <property type="match status" value="1"/>
</dbReference>
<keyword evidence="8" id="KW-0547">Nucleotide-binding</keyword>
<dbReference type="EMBL" id="JBHSFV010000009">
    <property type="protein sequence ID" value="MFC4635222.1"/>
    <property type="molecule type" value="Genomic_DNA"/>
</dbReference>
<dbReference type="PRINTS" id="PR00344">
    <property type="entry name" value="BCTRLSENSOR"/>
</dbReference>
<dbReference type="GO" id="GO:0005524">
    <property type="term" value="F:ATP binding"/>
    <property type="evidence" value="ECO:0007669"/>
    <property type="project" value="UniProtKB-KW"/>
</dbReference>
<keyword evidence="9" id="KW-1185">Reference proteome</keyword>
<dbReference type="PANTHER" id="PTHR45339:SF1">
    <property type="entry name" value="HYBRID SIGNAL TRANSDUCTION HISTIDINE KINASE J"/>
    <property type="match status" value="1"/>
</dbReference>
<dbReference type="InterPro" id="IPR001789">
    <property type="entry name" value="Sig_transdc_resp-reg_receiver"/>
</dbReference>
<dbReference type="PROSITE" id="PS50109">
    <property type="entry name" value="HIS_KIN"/>
    <property type="match status" value="1"/>
</dbReference>
<dbReference type="Pfam" id="PF02518">
    <property type="entry name" value="HATPase_c"/>
    <property type="match status" value="1"/>
</dbReference>
<dbReference type="InterPro" id="IPR004358">
    <property type="entry name" value="Sig_transdc_His_kin-like_C"/>
</dbReference>
<keyword evidence="3 5" id="KW-0597">Phosphoprotein</keyword>
<dbReference type="Gene3D" id="3.40.50.2300">
    <property type="match status" value="1"/>
</dbReference>
<feature type="modified residue" description="4-aspartylphosphate" evidence="5">
    <location>
        <position position="440"/>
    </location>
</feature>
<dbReference type="CDD" id="cd17546">
    <property type="entry name" value="REC_hyHK_CKI1_RcsC-like"/>
    <property type="match status" value="1"/>
</dbReference>
<evidence type="ECO:0000256" key="2">
    <source>
        <dbReference type="ARBA" id="ARBA00012438"/>
    </source>
</evidence>
<dbReference type="Gene3D" id="3.30.565.10">
    <property type="entry name" value="Histidine kinase-like ATPase, C-terminal domain"/>
    <property type="match status" value="1"/>
</dbReference>
<reference evidence="9" key="1">
    <citation type="journal article" date="2019" name="Int. J. Syst. Evol. Microbiol.">
        <title>The Global Catalogue of Microorganisms (GCM) 10K type strain sequencing project: providing services to taxonomists for standard genome sequencing and annotation.</title>
        <authorList>
            <consortium name="The Broad Institute Genomics Platform"/>
            <consortium name="The Broad Institute Genome Sequencing Center for Infectious Disease"/>
            <person name="Wu L."/>
            <person name="Ma J."/>
        </authorList>
    </citation>
    <scope>NUCLEOTIDE SEQUENCE [LARGE SCALE GENOMIC DNA]</scope>
    <source>
        <strain evidence="9">YJ-61-S</strain>
    </source>
</reference>
<gene>
    <name evidence="8" type="ORF">ACFO3O_15020</name>
</gene>